<comment type="caution">
    <text evidence="7">The sequence shown here is derived from an EMBL/GenBank/DDBJ whole genome shotgun (WGS) entry which is preliminary data.</text>
</comment>
<comment type="cofactor">
    <cofactor evidence="1">
        <name>L-ascorbate</name>
        <dbReference type="ChEBI" id="CHEBI:38290"/>
    </cofactor>
</comment>
<dbReference type="RefSeq" id="WP_380020800.1">
    <property type="nucleotide sequence ID" value="NZ_JBHSHD010000008.1"/>
</dbReference>
<name>A0ABV9QVW8_9GAMM</name>
<dbReference type="EMBL" id="JBHSHD010000008">
    <property type="protein sequence ID" value="MFC4820784.1"/>
    <property type="molecule type" value="Genomic_DNA"/>
</dbReference>
<dbReference type="SMART" id="SM00702">
    <property type="entry name" value="P4Hc"/>
    <property type="match status" value="1"/>
</dbReference>
<evidence type="ECO:0000313" key="7">
    <source>
        <dbReference type="EMBL" id="MFC4820784.1"/>
    </source>
</evidence>
<evidence type="ECO:0000256" key="2">
    <source>
        <dbReference type="ARBA" id="ARBA00022723"/>
    </source>
</evidence>
<evidence type="ECO:0000313" key="8">
    <source>
        <dbReference type="Proteomes" id="UP001595886"/>
    </source>
</evidence>
<evidence type="ECO:0000256" key="1">
    <source>
        <dbReference type="ARBA" id="ARBA00001961"/>
    </source>
</evidence>
<dbReference type="PANTHER" id="PTHR10869">
    <property type="entry name" value="PROLYL 4-HYDROXYLASE ALPHA SUBUNIT"/>
    <property type="match status" value="1"/>
</dbReference>
<dbReference type="Proteomes" id="UP001595886">
    <property type="component" value="Unassembled WGS sequence"/>
</dbReference>
<accession>A0ABV9QVW8</accession>
<dbReference type="PANTHER" id="PTHR10869:SF246">
    <property type="entry name" value="TRANSMEMBRANE PROLYL 4-HYDROXYLASE"/>
    <property type="match status" value="1"/>
</dbReference>
<keyword evidence="8" id="KW-1185">Reference proteome</keyword>
<keyword evidence="2" id="KW-0479">Metal-binding</keyword>
<dbReference type="InterPro" id="IPR006620">
    <property type="entry name" value="Pro_4_hyd_alph"/>
</dbReference>
<gene>
    <name evidence="7" type="ORF">ACFO6Q_10640</name>
</gene>
<evidence type="ECO:0000256" key="5">
    <source>
        <dbReference type="ARBA" id="ARBA00023004"/>
    </source>
</evidence>
<protein>
    <submittedName>
        <fullName evidence="7">2OG-Fe(II) oxygenase</fullName>
    </submittedName>
</protein>
<evidence type="ECO:0000256" key="3">
    <source>
        <dbReference type="ARBA" id="ARBA00022964"/>
    </source>
</evidence>
<dbReference type="InterPro" id="IPR045054">
    <property type="entry name" value="P4HA-like"/>
</dbReference>
<keyword evidence="3" id="KW-0223">Dioxygenase</keyword>
<keyword evidence="4" id="KW-0560">Oxidoreductase</keyword>
<dbReference type="Gene3D" id="2.60.120.620">
    <property type="entry name" value="q2cbj1_9rhob like domain"/>
    <property type="match status" value="1"/>
</dbReference>
<sequence>MPGDAEGARRPALTDYVVWFDDALEPQFCAQLIASFEQTAHLQTNNGRGVRPGLERSGWTELNVSRLADDGFKGFFLHQIDRHLALYNERVRLTIPVPARPDIEDLRIKRYRVGADEQFQPHFDSIDAVANRYLVFLWYLNDVAAGGETEFCDLGLKVQARAGRLLVFPPYWLFQHAGLPPRSNDKYILSTYLLF</sequence>
<evidence type="ECO:0000259" key="6">
    <source>
        <dbReference type="SMART" id="SM00702"/>
    </source>
</evidence>
<reference evidence="8" key="1">
    <citation type="journal article" date="2019" name="Int. J. Syst. Evol. Microbiol.">
        <title>The Global Catalogue of Microorganisms (GCM) 10K type strain sequencing project: providing services to taxonomists for standard genome sequencing and annotation.</title>
        <authorList>
            <consortium name="The Broad Institute Genomics Platform"/>
            <consortium name="The Broad Institute Genome Sequencing Center for Infectious Disease"/>
            <person name="Wu L."/>
            <person name="Ma J."/>
        </authorList>
    </citation>
    <scope>NUCLEOTIDE SEQUENCE [LARGE SCALE GENOMIC DNA]</scope>
    <source>
        <strain evidence="8">CCUG 30340</strain>
    </source>
</reference>
<dbReference type="InterPro" id="IPR044862">
    <property type="entry name" value="Pro_4_hyd_alph_FE2OG_OXY"/>
</dbReference>
<keyword evidence="5" id="KW-0408">Iron</keyword>
<feature type="domain" description="Prolyl 4-hydroxylase alpha subunit" evidence="6">
    <location>
        <begin position="15"/>
        <end position="194"/>
    </location>
</feature>
<organism evidence="7 8">
    <name type="scientific">Dokdonella ginsengisoli</name>
    <dbReference type="NCBI Taxonomy" id="363846"/>
    <lineage>
        <taxon>Bacteria</taxon>
        <taxon>Pseudomonadati</taxon>
        <taxon>Pseudomonadota</taxon>
        <taxon>Gammaproteobacteria</taxon>
        <taxon>Lysobacterales</taxon>
        <taxon>Rhodanobacteraceae</taxon>
        <taxon>Dokdonella</taxon>
    </lineage>
</organism>
<dbReference type="Pfam" id="PF13640">
    <property type="entry name" value="2OG-FeII_Oxy_3"/>
    <property type="match status" value="1"/>
</dbReference>
<proteinExistence type="predicted"/>
<evidence type="ECO:0000256" key="4">
    <source>
        <dbReference type="ARBA" id="ARBA00023002"/>
    </source>
</evidence>